<dbReference type="RefSeq" id="WP_123327066.1">
    <property type="nucleotide sequence ID" value="NZ_JBHRSX010000004.1"/>
</dbReference>
<protein>
    <recommendedName>
        <fullName evidence="3">Anti-sigma factor</fullName>
    </recommendedName>
</protein>
<dbReference type="Proteomes" id="UP001595477">
    <property type="component" value="Unassembled WGS sequence"/>
</dbReference>
<keyword evidence="2" id="KW-1185">Reference proteome</keyword>
<gene>
    <name evidence="1" type="ORF">ACFOEW_00165</name>
</gene>
<sequence length="220" mass="24706">MVNQSPEYLFGQWLDNALTEDERSAFEALCVSDADFAARVATATQLNVAAEQFSPPPMPAWDKNATFIAPDKPKWWQWQGLPAVSMAMSAAAMVMVLSGFSVQVEDGRVTMGFGQSVSSGPTEAEVAALVADRINDYQQANQAMFTQYVNALQQQQQESSTQLAQYLLKSSRQERREDFAELVQFINQQRDDDQRYYARQLTHLQREINAIDDGYTAVTE</sequence>
<evidence type="ECO:0000313" key="2">
    <source>
        <dbReference type="Proteomes" id="UP001595477"/>
    </source>
</evidence>
<name>A0ABV7JTX5_9ALTE</name>
<evidence type="ECO:0000313" key="1">
    <source>
        <dbReference type="EMBL" id="MFC3200234.1"/>
    </source>
</evidence>
<dbReference type="EMBL" id="JBHRSX010000004">
    <property type="protein sequence ID" value="MFC3200234.1"/>
    <property type="molecule type" value="Genomic_DNA"/>
</dbReference>
<comment type="caution">
    <text evidence="1">The sequence shown here is derived from an EMBL/GenBank/DDBJ whole genome shotgun (WGS) entry which is preliminary data.</text>
</comment>
<reference evidence="2" key="1">
    <citation type="journal article" date="2019" name="Int. J. Syst. Evol. Microbiol.">
        <title>The Global Catalogue of Microorganisms (GCM) 10K type strain sequencing project: providing services to taxonomists for standard genome sequencing and annotation.</title>
        <authorList>
            <consortium name="The Broad Institute Genomics Platform"/>
            <consortium name="The Broad Institute Genome Sequencing Center for Infectious Disease"/>
            <person name="Wu L."/>
            <person name="Ma J."/>
        </authorList>
    </citation>
    <scope>NUCLEOTIDE SEQUENCE [LARGE SCALE GENOMIC DNA]</scope>
    <source>
        <strain evidence="2">KCTC 52449</strain>
    </source>
</reference>
<evidence type="ECO:0008006" key="3">
    <source>
        <dbReference type="Google" id="ProtNLM"/>
    </source>
</evidence>
<proteinExistence type="predicted"/>
<organism evidence="1 2">
    <name type="scientific">Alteromonas oceani</name>
    <dbReference type="NCBI Taxonomy" id="2071609"/>
    <lineage>
        <taxon>Bacteria</taxon>
        <taxon>Pseudomonadati</taxon>
        <taxon>Pseudomonadota</taxon>
        <taxon>Gammaproteobacteria</taxon>
        <taxon>Alteromonadales</taxon>
        <taxon>Alteromonadaceae</taxon>
        <taxon>Alteromonas/Salinimonas group</taxon>
        <taxon>Alteromonas</taxon>
    </lineage>
</organism>
<accession>A0ABV7JTX5</accession>